<feature type="domain" description="BTB" evidence="1">
    <location>
        <begin position="30"/>
        <end position="97"/>
    </location>
</feature>
<dbReference type="SMART" id="SM00225">
    <property type="entry name" value="BTB"/>
    <property type="match status" value="1"/>
</dbReference>
<protein>
    <submittedName>
        <fullName evidence="2">Speckle-type POZ protein-like B</fullName>
    </submittedName>
</protein>
<proteinExistence type="predicted"/>
<dbReference type="FunFam" id="3.30.710.10:FF:000159">
    <property type="entry name" value="Speckle-type POZ protein B"/>
    <property type="match status" value="1"/>
</dbReference>
<dbReference type="Gene3D" id="3.30.710.10">
    <property type="entry name" value="Potassium Channel Kv1.1, Chain A"/>
    <property type="match status" value="1"/>
</dbReference>
<gene>
    <name evidence="2" type="primary">spoplb_32</name>
    <name evidence="2" type="ORF">AVEN_221766_1</name>
</gene>
<dbReference type="Proteomes" id="UP000499080">
    <property type="component" value="Unassembled WGS sequence"/>
</dbReference>
<accession>A0A4Y2FQB2</accession>
<dbReference type="CDD" id="cd18186">
    <property type="entry name" value="BTB_POZ_ZBTB_KLHL-like"/>
    <property type="match status" value="1"/>
</dbReference>
<evidence type="ECO:0000313" key="2">
    <source>
        <dbReference type="EMBL" id="GBM42655.1"/>
    </source>
</evidence>
<dbReference type="Pfam" id="PF00651">
    <property type="entry name" value="BTB"/>
    <property type="match status" value="1"/>
</dbReference>
<dbReference type="InterPro" id="IPR011333">
    <property type="entry name" value="SKP1/BTB/POZ_sf"/>
</dbReference>
<name>A0A4Y2FQB2_ARAVE</name>
<dbReference type="PROSITE" id="PS50097">
    <property type="entry name" value="BTB"/>
    <property type="match status" value="1"/>
</dbReference>
<organism evidence="2 3">
    <name type="scientific">Araneus ventricosus</name>
    <name type="common">Orbweaver spider</name>
    <name type="synonym">Epeira ventricosa</name>
    <dbReference type="NCBI Taxonomy" id="182803"/>
    <lineage>
        <taxon>Eukaryota</taxon>
        <taxon>Metazoa</taxon>
        <taxon>Ecdysozoa</taxon>
        <taxon>Arthropoda</taxon>
        <taxon>Chelicerata</taxon>
        <taxon>Arachnida</taxon>
        <taxon>Araneae</taxon>
        <taxon>Araneomorphae</taxon>
        <taxon>Entelegynae</taxon>
        <taxon>Araneoidea</taxon>
        <taxon>Araneidae</taxon>
        <taxon>Araneus</taxon>
    </lineage>
</organism>
<dbReference type="AlphaFoldDB" id="A0A4Y2FQB2"/>
<dbReference type="Gene3D" id="1.25.40.420">
    <property type="match status" value="1"/>
</dbReference>
<evidence type="ECO:0000259" key="1">
    <source>
        <dbReference type="PROSITE" id="PS50097"/>
    </source>
</evidence>
<dbReference type="InterPro" id="IPR000210">
    <property type="entry name" value="BTB/POZ_dom"/>
</dbReference>
<sequence length="173" mass="19848">MIEFHCDSTANVCCPFKKMLKTLYEDGTLSDIALKAGSQSFSVHKNILSARSPVFKAMFTKDMKEKTEKYVDISDISADTLRRLLLYIYTNIVDELQWEDASDLFRAADKYELRDLRAKCSYFLKAKLSSSNACGILVLADMHHDEDLLQAAQDFISQDSEIFYSDAWRNLKE</sequence>
<keyword evidence="3" id="KW-1185">Reference proteome</keyword>
<dbReference type="EMBL" id="BGPR01001001">
    <property type="protein sequence ID" value="GBM42655.1"/>
    <property type="molecule type" value="Genomic_DNA"/>
</dbReference>
<dbReference type="SUPFAM" id="SSF54695">
    <property type="entry name" value="POZ domain"/>
    <property type="match status" value="1"/>
</dbReference>
<reference evidence="2 3" key="1">
    <citation type="journal article" date="2019" name="Sci. Rep.">
        <title>Orb-weaving spider Araneus ventricosus genome elucidates the spidroin gene catalogue.</title>
        <authorList>
            <person name="Kono N."/>
            <person name="Nakamura H."/>
            <person name="Ohtoshi R."/>
            <person name="Moran D.A.P."/>
            <person name="Shinohara A."/>
            <person name="Yoshida Y."/>
            <person name="Fujiwara M."/>
            <person name="Mori M."/>
            <person name="Tomita M."/>
            <person name="Arakawa K."/>
        </authorList>
    </citation>
    <scope>NUCLEOTIDE SEQUENCE [LARGE SCALE GENOMIC DNA]</scope>
</reference>
<dbReference type="OrthoDB" id="6436188at2759"/>
<dbReference type="PANTHER" id="PTHR24413">
    <property type="entry name" value="SPECKLE-TYPE POZ PROTEIN"/>
    <property type="match status" value="1"/>
</dbReference>
<evidence type="ECO:0000313" key="3">
    <source>
        <dbReference type="Proteomes" id="UP000499080"/>
    </source>
</evidence>
<comment type="caution">
    <text evidence="2">The sequence shown here is derived from an EMBL/GenBank/DDBJ whole genome shotgun (WGS) entry which is preliminary data.</text>
</comment>